<accession>A0A2Z4NDQ8</accession>
<feature type="transmembrane region" description="Helical" evidence="1">
    <location>
        <begin position="47"/>
        <end position="80"/>
    </location>
</feature>
<name>A0A2Z4NDQ8_9BACT</name>
<dbReference type="Proteomes" id="UP000250218">
    <property type="component" value="Chromosome"/>
</dbReference>
<keyword evidence="1" id="KW-0812">Transmembrane</keyword>
<keyword evidence="1" id="KW-0472">Membrane</keyword>
<dbReference type="RefSeq" id="WP_033178571.1">
    <property type="nucleotide sequence ID" value="NZ_CP030140.1"/>
</dbReference>
<dbReference type="KEGG" id="mane:DP065_02750"/>
<evidence type="ECO:0000256" key="1">
    <source>
        <dbReference type="SAM" id="Phobius"/>
    </source>
</evidence>
<keyword evidence="3" id="KW-1185">Reference proteome</keyword>
<protein>
    <submittedName>
        <fullName evidence="2">Uncharacterized protein</fullName>
    </submittedName>
</protein>
<gene>
    <name evidence="2" type="ORF">DP065_02750</name>
</gene>
<dbReference type="AlphaFoldDB" id="A0A2Z4NDQ8"/>
<dbReference type="EMBL" id="CP030140">
    <property type="protein sequence ID" value="AWX69648.1"/>
    <property type="molecule type" value="Genomic_DNA"/>
</dbReference>
<organism evidence="2 3">
    <name type="scientific">[Mycoplasma] anseris</name>
    <dbReference type="NCBI Taxonomy" id="92400"/>
    <lineage>
        <taxon>Bacteria</taxon>
        <taxon>Bacillati</taxon>
        <taxon>Mycoplasmatota</taxon>
        <taxon>Mycoplasmoidales</taxon>
        <taxon>Metamycoplasmataceae</taxon>
        <taxon>Metamycoplasma</taxon>
    </lineage>
</organism>
<evidence type="ECO:0000313" key="3">
    <source>
        <dbReference type="Proteomes" id="UP000250218"/>
    </source>
</evidence>
<reference evidence="3" key="1">
    <citation type="submission" date="2018-06" db="EMBL/GenBank/DDBJ databases">
        <title>Complete genome sequences of Mycoplasma anatis, M. anseris and M. cloacale type strains.</title>
        <authorList>
            <person name="Grozner D."/>
            <person name="Forro B."/>
            <person name="Sulyok K.M."/>
            <person name="Marton S."/>
            <person name="Kreizinger Z."/>
            <person name="Banyai K."/>
            <person name="Gyuranecz M."/>
        </authorList>
    </citation>
    <scope>NUCLEOTIDE SEQUENCE [LARGE SCALE GENOMIC DNA]</scope>
    <source>
        <strain evidence="3">ATCC 49234</strain>
    </source>
</reference>
<sequence>MKKQSISRKLAISGLVMLIIAIILTIGIGVSFYFVGLKYVDKPEEQFVALLFNGLVSLALVILISIVFIAYFVLSIIAAVKTENTTAKTLTIVGVFILPILAFVGLIMIIVFNKDINKDNTSSFNKDNNKQQPKITSNQNLFLNSSNDK</sequence>
<proteinExistence type="predicted"/>
<evidence type="ECO:0000313" key="2">
    <source>
        <dbReference type="EMBL" id="AWX69648.1"/>
    </source>
</evidence>
<feature type="transmembrane region" description="Helical" evidence="1">
    <location>
        <begin position="92"/>
        <end position="112"/>
    </location>
</feature>
<feature type="transmembrane region" description="Helical" evidence="1">
    <location>
        <begin position="12"/>
        <end position="35"/>
    </location>
</feature>
<keyword evidence="1" id="KW-1133">Transmembrane helix</keyword>